<dbReference type="Proteomes" id="UP001589870">
    <property type="component" value="Unassembled WGS sequence"/>
</dbReference>
<dbReference type="PANTHER" id="PTHR42305">
    <property type="entry name" value="MEMBRANE PROTEIN RV1733C-RELATED"/>
    <property type="match status" value="1"/>
</dbReference>
<dbReference type="InterPro" id="IPR039708">
    <property type="entry name" value="MT1774/Rv1733c-like"/>
</dbReference>
<feature type="transmembrane region" description="Helical" evidence="1">
    <location>
        <begin position="143"/>
        <end position="168"/>
    </location>
</feature>
<protein>
    <recommendedName>
        <fullName evidence="4">DUF3592 domain-containing protein</fullName>
    </recommendedName>
</protein>
<sequence>MTQNPFARFARWLGLDRNPLRRRCDRVEAVVRLAAMLGVMVAVAFGVTLGARTYGDGLKTEAQQRHTRHQVTAHLIEEPKSPRLSPAGAAIGHVKAQWRAPDGRQWEGTIDASTSKHHGDTVRIWTDGRGSPVPRPQERETTVVSALTVGFGVPLAAATGLALVVAATRGINQRRAKRVWEAQWTVVEPTWRINGR</sequence>
<comment type="caution">
    <text evidence="2">The sequence shown here is derived from an EMBL/GenBank/DDBJ whole genome shotgun (WGS) entry which is preliminary data.</text>
</comment>
<dbReference type="EMBL" id="JBHMQT010000036">
    <property type="protein sequence ID" value="MFC0864014.1"/>
    <property type="molecule type" value="Genomic_DNA"/>
</dbReference>
<evidence type="ECO:0000313" key="2">
    <source>
        <dbReference type="EMBL" id="MFC0864014.1"/>
    </source>
</evidence>
<evidence type="ECO:0000313" key="3">
    <source>
        <dbReference type="Proteomes" id="UP001589870"/>
    </source>
</evidence>
<dbReference type="RefSeq" id="WP_394302136.1">
    <property type="nucleotide sequence ID" value="NZ_JBHMQT010000036.1"/>
</dbReference>
<keyword evidence="1" id="KW-0472">Membrane</keyword>
<keyword evidence="1" id="KW-0812">Transmembrane</keyword>
<organism evidence="2 3">
    <name type="scientific">Sphaerimonospora cavernae</name>
    <dbReference type="NCBI Taxonomy" id="1740611"/>
    <lineage>
        <taxon>Bacteria</taxon>
        <taxon>Bacillati</taxon>
        <taxon>Actinomycetota</taxon>
        <taxon>Actinomycetes</taxon>
        <taxon>Streptosporangiales</taxon>
        <taxon>Streptosporangiaceae</taxon>
        <taxon>Sphaerimonospora</taxon>
    </lineage>
</organism>
<dbReference type="PANTHER" id="PTHR42305:SF1">
    <property type="entry name" value="MEMBRANE PROTEIN RV1733C-RELATED"/>
    <property type="match status" value="1"/>
</dbReference>
<keyword evidence="3" id="KW-1185">Reference proteome</keyword>
<gene>
    <name evidence="2" type="ORF">ACFHYQ_17085</name>
</gene>
<accession>A0ABV6U7N4</accession>
<feature type="transmembrane region" description="Helical" evidence="1">
    <location>
        <begin position="29"/>
        <end position="51"/>
    </location>
</feature>
<evidence type="ECO:0008006" key="4">
    <source>
        <dbReference type="Google" id="ProtNLM"/>
    </source>
</evidence>
<proteinExistence type="predicted"/>
<name>A0ABV6U7N4_9ACTN</name>
<reference evidence="2 3" key="1">
    <citation type="submission" date="2024-09" db="EMBL/GenBank/DDBJ databases">
        <authorList>
            <person name="Sun Q."/>
            <person name="Mori K."/>
        </authorList>
    </citation>
    <scope>NUCLEOTIDE SEQUENCE [LARGE SCALE GENOMIC DNA]</scope>
    <source>
        <strain evidence="2 3">TBRC 1851</strain>
    </source>
</reference>
<keyword evidence="1" id="KW-1133">Transmembrane helix</keyword>
<evidence type="ECO:0000256" key="1">
    <source>
        <dbReference type="SAM" id="Phobius"/>
    </source>
</evidence>